<organism evidence="8 9">
    <name type="scientific">Cymbomonas tetramitiformis</name>
    <dbReference type="NCBI Taxonomy" id="36881"/>
    <lineage>
        <taxon>Eukaryota</taxon>
        <taxon>Viridiplantae</taxon>
        <taxon>Chlorophyta</taxon>
        <taxon>Pyramimonadophyceae</taxon>
        <taxon>Pyramimonadales</taxon>
        <taxon>Pyramimonadaceae</taxon>
        <taxon>Cymbomonas</taxon>
    </lineage>
</organism>
<evidence type="ECO:0000256" key="5">
    <source>
        <dbReference type="ARBA" id="ARBA00022490"/>
    </source>
</evidence>
<keyword evidence="7" id="KW-0539">Nucleus</keyword>
<dbReference type="GO" id="GO:0005049">
    <property type="term" value="F:nuclear export signal receptor activity"/>
    <property type="evidence" value="ECO:0007669"/>
    <property type="project" value="InterPro"/>
</dbReference>
<dbReference type="PANTHER" id="PTHR21452">
    <property type="entry name" value="EXPORTIN-6"/>
    <property type="match status" value="1"/>
</dbReference>
<evidence type="ECO:0000256" key="3">
    <source>
        <dbReference type="ARBA" id="ARBA00009466"/>
    </source>
</evidence>
<dbReference type="GO" id="GO:0006611">
    <property type="term" value="P:protein export from nucleus"/>
    <property type="evidence" value="ECO:0007669"/>
    <property type="project" value="InterPro"/>
</dbReference>
<dbReference type="GO" id="GO:0005634">
    <property type="term" value="C:nucleus"/>
    <property type="evidence" value="ECO:0007669"/>
    <property type="project" value="UniProtKB-SubCell"/>
</dbReference>
<comment type="similarity">
    <text evidence="3">Belongs to the exportin family.</text>
</comment>
<dbReference type="EMBL" id="LGRX02016887">
    <property type="protein sequence ID" value="KAK3261449.1"/>
    <property type="molecule type" value="Genomic_DNA"/>
</dbReference>
<evidence type="ECO:0000313" key="9">
    <source>
        <dbReference type="Proteomes" id="UP001190700"/>
    </source>
</evidence>
<accession>A0AAE0FKN5</accession>
<sequence length="451" mass="48869">VRAARPVGRLLLELGRLGEIMQLLQMTGAGVELGGELLRVRRLAWVLVAEWLLRPWLGQPVVEQHWAERHRRFHELTAPLGQSYVAATTVLLTDPSSPQVVEDGCIVMAALMRAMEDTPRDVRKVMYEALIGPALPPTLQMVESLAAQVELGGWKTIGIAPMLPAVVGLVRAALCAMGPEVPSLLVQRAVMAFTRLYGTTNEGSGGSASQDGRSSTLRLMQLLVTHPGRSYDCLLQPILQMALDTSSGDGELAKALQPQVCLLVLEALRARARQLLAATASAECQQLAMRGLTMVASLLGSAGQRLEGGVQASPGEVRQVVQALTDLASTNSATSGLFACPAFMTLRSPLLVMLLDALVTRRCGSLREEYVGLLYKLSASELPSFYREVIPSYLQQHQQRPLPQHEAAILEGLDPTAQEEPVFMRHILAVVDDMRYYIGQAQAASSLMLAL</sequence>
<evidence type="ECO:0000256" key="1">
    <source>
        <dbReference type="ARBA" id="ARBA00004123"/>
    </source>
</evidence>
<keyword evidence="5" id="KW-0963">Cytoplasm</keyword>
<dbReference type="GO" id="GO:0005737">
    <property type="term" value="C:cytoplasm"/>
    <property type="evidence" value="ECO:0007669"/>
    <property type="project" value="UniProtKB-SubCell"/>
</dbReference>
<keyword evidence="6" id="KW-0653">Protein transport</keyword>
<keyword evidence="9" id="KW-1185">Reference proteome</keyword>
<comment type="caution">
    <text evidence="8">The sequence shown here is derived from an EMBL/GenBank/DDBJ whole genome shotgun (WGS) entry which is preliminary data.</text>
</comment>
<evidence type="ECO:0000256" key="7">
    <source>
        <dbReference type="ARBA" id="ARBA00023242"/>
    </source>
</evidence>
<evidence type="ECO:0000256" key="6">
    <source>
        <dbReference type="ARBA" id="ARBA00022927"/>
    </source>
</evidence>
<feature type="non-terminal residue" evidence="8">
    <location>
        <position position="1"/>
    </location>
</feature>
<proteinExistence type="inferred from homology"/>
<dbReference type="Proteomes" id="UP001190700">
    <property type="component" value="Unassembled WGS sequence"/>
</dbReference>
<dbReference type="AlphaFoldDB" id="A0AAE0FKN5"/>
<comment type="subcellular location">
    <subcellularLocation>
        <location evidence="2">Cytoplasm</location>
    </subcellularLocation>
    <subcellularLocation>
        <location evidence="1">Nucleus</location>
    </subcellularLocation>
</comment>
<keyword evidence="4" id="KW-0813">Transport</keyword>
<reference evidence="8 9" key="1">
    <citation type="journal article" date="2015" name="Genome Biol. Evol.">
        <title>Comparative Genomics of a Bacterivorous Green Alga Reveals Evolutionary Causalities and Consequences of Phago-Mixotrophic Mode of Nutrition.</title>
        <authorList>
            <person name="Burns J.A."/>
            <person name="Paasch A."/>
            <person name="Narechania A."/>
            <person name="Kim E."/>
        </authorList>
    </citation>
    <scope>NUCLEOTIDE SEQUENCE [LARGE SCALE GENOMIC DNA]</scope>
    <source>
        <strain evidence="8 9">PLY_AMNH</strain>
    </source>
</reference>
<dbReference type="InterPro" id="IPR040016">
    <property type="entry name" value="XPO6"/>
</dbReference>
<name>A0AAE0FKN5_9CHLO</name>
<evidence type="ECO:0000256" key="2">
    <source>
        <dbReference type="ARBA" id="ARBA00004496"/>
    </source>
</evidence>
<protein>
    <submittedName>
        <fullName evidence="8">Uncharacterized protein</fullName>
    </submittedName>
</protein>
<gene>
    <name evidence="8" type="ORF">CYMTET_29641</name>
</gene>
<dbReference type="PANTHER" id="PTHR21452:SF4">
    <property type="entry name" value="EXPORTIN-6"/>
    <property type="match status" value="1"/>
</dbReference>
<evidence type="ECO:0000313" key="8">
    <source>
        <dbReference type="EMBL" id="KAK3261449.1"/>
    </source>
</evidence>
<evidence type="ECO:0000256" key="4">
    <source>
        <dbReference type="ARBA" id="ARBA00022448"/>
    </source>
</evidence>